<sequence>MATEPMIRLDGGVLRVGTDGHVQVDSFWIDRRCVTNEEFACFVDATGFSADAPDDPYVAQVSYDDACAFASWAGKRLPTTVEAAFARASGVELADSEWTADRAHGRRSFRCVRDLL</sequence>
<protein>
    <recommendedName>
        <fullName evidence="1">Sulfatase-modifying factor enzyme-like domain-containing protein</fullName>
    </recommendedName>
</protein>
<dbReference type="InterPro" id="IPR016187">
    <property type="entry name" value="CTDL_fold"/>
</dbReference>
<dbReference type="PANTHER" id="PTHR23150:SF19">
    <property type="entry name" value="FORMYLGLYCINE-GENERATING ENZYME"/>
    <property type="match status" value="1"/>
</dbReference>
<dbReference type="AlphaFoldDB" id="A0A4V2NLF2"/>
<keyword evidence="3" id="KW-1185">Reference proteome</keyword>
<gene>
    <name evidence="2" type="ORF">EZM97_28905</name>
</gene>
<dbReference type="EMBL" id="SJTG01000004">
    <property type="protein sequence ID" value="TCI08634.1"/>
    <property type="molecule type" value="Genomic_DNA"/>
</dbReference>
<dbReference type="InterPro" id="IPR051043">
    <property type="entry name" value="Sulfatase_Mod_Factor_Kinase"/>
</dbReference>
<dbReference type="GO" id="GO:0120147">
    <property type="term" value="F:formylglycine-generating oxidase activity"/>
    <property type="evidence" value="ECO:0007669"/>
    <property type="project" value="TreeGrafter"/>
</dbReference>
<organism evidence="2 3">
    <name type="scientific">Dyella soli</name>
    <dbReference type="NCBI Taxonomy" id="522319"/>
    <lineage>
        <taxon>Bacteria</taxon>
        <taxon>Pseudomonadati</taxon>
        <taxon>Pseudomonadota</taxon>
        <taxon>Gammaproteobacteria</taxon>
        <taxon>Lysobacterales</taxon>
        <taxon>Rhodanobacteraceae</taxon>
        <taxon>Dyella</taxon>
    </lineage>
</organism>
<dbReference type="RefSeq" id="WP_131152915.1">
    <property type="nucleotide sequence ID" value="NZ_SJTG01000004.1"/>
</dbReference>
<proteinExistence type="predicted"/>
<feature type="domain" description="Sulfatase-modifying factor enzyme-like" evidence="1">
    <location>
        <begin position="20"/>
        <end position="100"/>
    </location>
</feature>
<dbReference type="SUPFAM" id="SSF56436">
    <property type="entry name" value="C-type lectin-like"/>
    <property type="match status" value="1"/>
</dbReference>
<dbReference type="Gene3D" id="3.90.1580.10">
    <property type="entry name" value="paralog of FGE (formylglycine-generating enzyme)"/>
    <property type="match status" value="1"/>
</dbReference>
<evidence type="ECO:0000313" key="3">
    <source>
        <dbReference type="Proteomes" id="UP000291822"/>
    </source>
</evidence>
<dbReference type="InterPro" id="IPR042095">
    <property type="entry name" value="SUMF_sf"/>
</dbReference>
<evidence type="ECO:0000313" key="2">
    <source>
        <dbReference type="EMBL" id="TCI08634.1"/>
    </source>
</evidence>
<reference evidence="2 3" key="1">
    <citation type="submission" date="2019-02" db="EMBL/GenBank/DDBJ databases">
        <title>Dyella amyloliquefaciens sp. nov., isolated from forest soil.</title>
        <authorList>
            <person name="Gao Z.-H."/>
            <person name="Qiu L.-H."/>
        </authorList>
    </citation>
    <scope>NUCLEOTIDE SEQUENCE [LARGE SCALE GENOMIC DNA]</scope>
    <source>
        <strain evidence="2 3">KACC 12747</strain>
    </source>
</reference>
<dbReference type="PANTHER" id="PTHR23150">
    <property type="entry name" value="SULFATASE MODIFYING FACTOR 1, 2"/>
    <property type="match status" value="1"/>
</dbReference>
<comment type="caution">
    <text evidence="2">The sequence shown here is derived from an EMBL/GenBank/DDBJ whole genome shotgun (WGS) entry which is preliminary data.</text>
</comment>
<dbReference type="InterPro" id="IPR005532">
    <property type="entry name" value="SUMF_dom"/>
</dbReference>
<name>A0A4V2NLF2_9GAMM</name>
<accession>A0A4V2NLF2</accession>
<evidence type="ECO:0000259" key="1">
    <source>
        <dbReference type="Pfam" id="PF03781"/>
    </source>
</evidence>
<dbReference type="Pfam" id="PF03781">
    <property type="entry name" value="FGE-sulfatase"/>
    <property type="match status" value="1"/>
</dbReference>
<dbReference type="Proteomes" id="UP000291822">
    <property type="component" value="Unassembled WGS sequence"/>
</dbReference>